<dbReference type="Proteomes" id="UP000799439">
    <property type="component" value="Unassembled WGS sequence"/>
</dbReference>
<name>A0A9P4MKW8_9PEZI</name>
<dbReference type="OrthoDB" id="20105at2759"/>
<protein>
    <submittedName>
        <fullName evidence="2">Uncharacterized protein</fullName>
    </submittedName>
</protein>
<evidence type="ECO:0000313" key="3">
    <source>
        <dbReference type="Proteomes" id="UP000799439"/>
    </source>
</evidence>
<accession>A0A9P4MKW8</accession>
<dbReference type="AlphaFoldDB" id="A0A9P4MKW8"/>
<feature type="compositionally biased region" description="Basic and acidic residues" evidence="1">
    <location>
        <begin position="117"/>
        <end position="143"/>
    </location>
</feature>
<feature type="region of interest" description="Disordered" evidence="1">
    <location>
        <begin position="197"/>
        <end position="400"/>
    </location>
</feature>
<reference evidence="2" key="1">
    <citation type="journal article" date="2020" name="Stud. Mycol.">
        <title>101 Dothideomycetes genomes: a test case for predicting lifestyles and emergence of pathogens.</title>
        <authorList>
            <person name="Haridas S."/>
            <person name="Albert R."/>
            <person name="Binder M."/>
            <person name="Bloem J."/>
            <person name="Labutti K."/>
            <person name="Salamov A."/>
            <person name="Andreopoulos B."/>
            <person name="Baker S."/>
            <person name="Barry K."/>
            <person name="Bills G."/>
            <person name="Bluhm B."/>
            <person name="Cannon C."/>
            <person name="Castanera R."/>
            <person name="Culley D."/>
            <person name="Daum C."/>
            <person name="Ezra D."/>
            <person name="Gonzalez J."/>
            <person name="Henrissat B."/>
            <person name="Kuo A."/>
            <person name="Liang C."/>
            <person name="Lipzen A."/>
            <person name="Lutzoni F."/>
            <person name="Magnuson J."/>
            <person name="Mondo S."/>
            <person name="Nolan M."/>
            <person name="Ohm R."/>
            <person name="Pangilinan J."/>
            <person name="Park H.-J."/>
            <person name="Ramirez L."/>
            <person name="Alfaro M."/>
            <person name="Sun H."/>
            <person name="Tritt A."/>
            <person name="Yoshinaga Y."/>
            <person name="Zwiers L.-H."/>
            <person name="Turgeon B."/>
            <person name="Goodwin S."/>
            <person name="Spatafora J."/>
            <person name="Crous P."/>
            <person name="Grigoriev I."/>
        </authorList>
    </citation>
    <scope>NUCLEOTIDE SEQUENCE</scope>
    <source>
        <strain evidence="2">CBS 260.36</strain>
    </source>
</reference>
<evidence type="ECO:0000313" key="2">
    <source>
        <dbReference type="EMBL" id="KAF2151181.1"/>
    </source>
</evidence>
<feature type="compositionally biased region" description="Polar residues" evidence="1">
    <location>
        <begin position="288"/>
        <end position="306"/>
    </location>
</feature>
<gene>
    <name evidence="2" type="ORF">K461DRAFT_295259</name>
</gene>
<feature type="region of interest" description="Disordered" evidence="1">
    <location>
        <begin position="1"/>
        <end position="143"/>
    </location>
</feature>
<sequence>MLLTLSQSGKPEFGVRPPHELASPPPPHPALRYSPHRPLDNILGGGPPNNYAMSTQHRGLPPPSAMTLPEPRSQQPPPPPPHGSSTLPSQPQLGALPAPPSQWQGGEDSMRHWLSTKAEEERTKQEEEKRRQEEERTRQETLKLEQRRVEQTMLRESMTGGIPPQMIPVIFAGIGGHSLVSASVEMLHHYAAQLQASQQQVGSVVETSPEQARETRMVNPPQPNPFAAPPQPPSAQAQPPAPLSQHQNTFSAYGTSTRGPPPGPTSAPRSVPATGLSRINTIDIAQPSGPSQAQHGPSEQTSSSPSIYFHHWVPPATQETKGHQPPTPIGRTEPSSAHPSHAGEADYKDSPRKRKAPVEHAESRQLRRAHEVAQQQIKRRPIGGVAASPKSTGQRGDTAESCARTQLRARPTLILSSAVACWHTVASNATRLHALIACLPETSPGM</sequence>
<keyword evidence="3" id="KW-1185">Reference proteome</keyword>
<feature type="compositionally biased region" description="Basic and acidic residues" evidence="1">
    <location>
        <begin position="341"/>
        <end position="371"/>
    </location>
</feature>
<proteinExistence type="predicted"/>
<comment type="caution">
    <text evidence="2">The sequence shown here is derived from an EMBL/GenBank/DDBJ whole genome shotgun (WGS) entry which is preliminary data.</text>
</comment>
<feature type="compositionally biased region" description="Polar residues" evidence="1">
    <location>
        <begin position="244"/>
        <end position="253"/>
    </location>
</feature>
<organism evidence="2 3">
    <name type="scientific">Myriangium duriaei CBS 260.36</name>
    <dbReference type="NCBI Taxonomy" id="1168546"/>
    <lineage>
        <taxon>Eukaryota</taxon>
        <taxon>Fungi</taxon>
        <taxon>Dikarya</taxon>
        <taxon>Ascomycota</taxon>
        <taxon>Pezizomycotina</taxon>
        <taxon>Dothideomycetes</taxon>
        <taxon>Dothideomycetidae</taxon>
        <taxon>Myriangiales</taxon>
        <taxon>Myriangiaceae</taxon>
        <taxon>Myriangium</taxon>
    </lineage>
</organism>
<dbReference type="EMBL" id="ML996088">
    <property type="protein sequence ID" value="KAF2151181.1"/>
    <property type="molecule type" value="Genomic_DNA"/>
</dbReference>
<evidence type="ECO:0000256" key="1">
    <source>
        <dbReference type="SAM" id="MobiDB-lite"/>
    </source>
</evidence>
<feature type="compositionally biased region" description="Pro residues" evidence="1">
    <location>
        <begin position="220"/>
        <end position="233"/>
    </location>
</feature>
<feature type="compositionally biased region" description="Polar residues" evidence="1">
    <location>
        <begin position="197"/>
        <end position="210"/>
    </location>
</feature>